<dbReference type="EMBL" id="JATAAI010000022">
    <property type="protein sequence ID" value="KAK1738075.1"/>
    <property type="molecule type" value="Genomic_DNA"/>
</dbReference>
<keyword evidence="2" id="KW-1185">Reference proteome</keyword>
<accession>A0AAD9D9X9</accession>
<dbReference type="Gene3D" id="3.30.70.1240">
    <property type="entry name" value="DOPA-like domains"/>
    <property type="match status" value="1"/>
</dbReference>
<dbReference type="SUPFAM" id="SSF143410">
    <property type="entry name" value="DOPA-like"/>
    <property type="match status" value="1"/>
</dbReference>
<comment type="caution">
    <text evidence="1">The sequence shown here is derived from an EMBL/GenBank/DDBJ whole genome shotgun (WGS) entry which is preliminary data.</text>
</comment>
<reference evidence="1" key="1">
    <citation type="submission" date="2023-06" db="EMBL/GenBank/DDBJ databases">
        <title>Survivors Of The Sea: Transcriptome response of Skeletonema marinoi to long-term dormancy.</title>
        <authorList>
            <person name="Pinder M.I.M."/>
            <person name="Kourtchenko O."/>
            <person name="Robertson E.K."/>
            <person name="Larsson T."/>
            <person name="Maumus F."/>
            <person name="Osuna-Cruz C.M."/>
            <person name="Vancaester E."/>
            <person name="Stenow R."/>
            <person name="Vandepoele K."/>
            <person name="Ploug H."/>
            <person name="Bruchert V."/>
            <person name="Godhe A."/>
            <person name="Topel M."/>
        </authorList>
    </citation>
    <scope>NUCLEOTIDE SEQUENCE</scope>
    <source>
        <strain evidence="1">R05AC</strain>
    </source>
</reference>
<protein>
    <submittedName>
        <fullName evidence="1">Uncharacterized protein</fullName>
    </submittedName>
</protein>
<gene>
    <name evidence="1" type="ORF">QTG54_011369</name>
</gene>
<dbReference type="Proteomes" id="UP001224775">
    <property type="component" value="Unassembled WGS sequence"/>
</dbReference>
<proteinExistence type="predicted"/>
<name>A0AAD9D9X9_9STRA</name>
<dbReference type="InterPro" id="IPR014980">
    <property type="entry name" value="DOPA_dioxygen"/>
</dbReference>
<dbReference type="InterPro" id="IPR023389">
    <property type="entry name" value="DOPA-like_sf"/>
</dbReference>
<evidence type="ECO:0000313" key="1">
    <source>
        <dbReference type="EMBL" id="KAK1738075.1"/>
    </source>
</evidence>
<evidence type="ECO:0000313" key="2">
    <source>
        <dbReference type="Proteomes" id="UP001224775"/>
    </source>
</evidence>
<organism evidence="1 2">
    <name type="scientific">Skeletonema marinoi</name>
    <dbReference type="NCBI Taxonomy" id="267567"/>
    <lineage>
        <taxon>Eukaryota</taxon>
        <taxon>Sar</taxon>
        <taxon>Stramenopiles</taxon>
        <taxon>Ochrophyta</taxon>
        <taxon>Bacillariophyta</taxon>
        <taxon>Coscinodiscophyceae</taxon>
        <taxon>Thalassiosirophycidae</taxon>
        <taxon>Thalassiosirales</taxon>
        <taxon>Skeletonemataceae</taxon>
        <taxon>Skeletonema</taxon>
        <taxon>Skeletonema marinoi-dohrnii complex</taxon>
    </lineage>
</organism>
<dbReference type="Pfam" id="PF08883">
    <property type="entry name" value="DOPA_dioxygen"/>
    <property type="match status" value="1"/>
</dbReference>
<dbReference type="PANTHER" id="PTHR36423:SF2">
    <property type="entry name" value="AFR070WP"/>
    <property type="match status" value="1"/>
</dbReference>
<sequence length="95" mass="11375">MLLRSKMKQQFPWMRFYEPKDVPIGPHPLPMWEADFASYDNRVLWGEVCDFIKEEHEDLSVLVHPHSFDGDYADHTKNAFWVGDVLELRIQGWKR</sequence>
<dbReference type="PANTHER" id="PTHR36423">
    <property type="entry name" value="AFR070WP"/>
    <property type="match status" value="1"/>
</dbReference>
<dbReference type="AlphaFoldDB" id="A0AAD9D9X9"/>